<dbReference type="Pfam" id="PF14016">
    <property type="entry name" value="DUF4232"/>
    <property type="match status" value="1"/>
</dbReference>
<evidence type="ECO:0000259" key="1">
    <source>
        <dbReference type="Pfam" id="PF14016"/>
    </source>
</evidence>
<protein>
    <submittedName>
        <fullName evidence="2">DUF4232 domain-containing protein</fullName>
    </submittedName>
</protein>
<accession>A0A850NU55</accession>
<dbReference type="AlphaFoldDB" id="A0A850NU55"/>
<feature type="non-terminal residue" evidence="2">
    <location>
        <position position="104"/>
    </location>
</feature>
<organism evidence="2 3">
    <name type="scientific">Endobacter medicaginis</name>
    <dbReference type="NCBI Taxonomy" id="1181271"/>
    <lineage>
        <taxon>Bacteria</taxon>
        <taxon>Pseudomonadati</taxon>
        <taxon>Pseudomonadota</taxon>
        <taxon>Alphaproteobacteria</taxon>
        <taxon>Acetobacterales</taxon>
        <taxon>Acetobacteraceae</taxon>
        <taxon>Endobacter</taxon>
    </lineage>
</organism>
<evidence type="ECO:0000313" key="2">
    <source>
        <dbReference type="EMBL" id="NVN32434.1"/>
    </source>
</evidence>
<sequence length="104" mass="10625">MSFSSIRETPMRLAALTLAALGWVAPALFHPACAAPACNSHDLALLTDAQGGDFNGMSHAGTMLILHNSGKTACSLPTRPKIALTAADGRPVETRATRPAGGTG</sequence>
<gene>
    <name evidence="2" type="ORF">HUK83_19080</name>
</gene>
<proteinExistence type="predicted"/>
<comment type="caution">
    <text evidence="2">The sequence shown here is derived from an EMBL/GenBank/DDBJ whole genome shotgun (WGS) entry which is preliminary data.</text>
</comment>
<dbReference type="EMBL" id="JABXXQ010000854">
    <property type="protein sequence ID" value="NVN32434.1"/>
    <property type="molecule type" value="Genomic_DNA"/>
</dbReference>
<reference evidence="2 3" key="1">
    <citation type="submission" date="2020-06" db="EMBL/GenBank/DDBJ databases">
        <title>Description of novel acetic acid bacteria.</title>
        <authorList>
            <person name="Sombolestani A."/>
        </authorList>
    </citation>
    <scope>NUCLEOTIDE SEQUENCE [LARGE SCALE GENOMIC DNA]</scope>
    <source>
        <strain evidence="2 3">LMG 26838</strain>
    </source>
</reference>
<dbReference type="InterPro" id="IPR025326">
    <property type="entry name" value="DUF4232"/>
</dbReference>
<dbReference type="Proteomes" id="UP000565205">
    <property type="component" value="Unassembled WGS sequence"/>
</dbReference>
<name>A0A850NU55_9PROT</name>
<dbReference type="RefSeq" id="WP_176627267.1">
    <property type="nucleotide sequence ID" value="NZ_JABXXQ010000854.1"/>
</dbReference>
<evidence type="ECO:0000313" key="3">
    <source>
        <dbReference type="Proteomes" id="UP000565205"/>
    </source>
</evidence>
<feature type="domain" description="DUF4232" evidence="1">
    <location>
        <begin position="38"/>
        <end position="100"/>
    </location>
</feature>